<feature type="binding site" evidence="10">
    <location>
        <position position="251"/>
    </location>
    <ligand>
        <name>NAD(+)</name>
        <dbReference type="ChEBI" id="CHEBI:57540"/>
        <label>2</label>
    </ligand>
</feature>
<evidence type="ECO:0000256" key="3">
    <source>
        <dbReference type="ARBA" id="ARBA00023027"/>
    </source>
</evidence>
<feature type="binding site" evidence="10">
    <location>
        <position position="231"/>
    </location>
    <ligand>
        <name>NAD(+)</name>
        <dbReference type="ChEBI" id="CHEBI:57540"/>
        <label>1</label>
    </ligand>
</feature>
<dbReference type="Gene3D" id="3.40.50.720">
    <property type="entry name" value="NAD(P)-binding Rossmann-like Domain"/>
    <property type="match status" value="2"/>
</dbReference>
<evidence type="ECO:0007829" key="10">
    <source>
        <dbReference type="PDB" id="4ZGS"/>
    </source>
</evidence>
<dbReference type="InterPro" id="IPR006140">
    <property type="entry name" value="D-isomer_DH_NAD-bd"/>
</dbReference>
<evidence type="ECO:0000256" key="1">
    <source>
        <dbReference type="ARBA" id="ARBA00005854"/>
    </source>
</evidence>
<dbReference type="InterPro" id="IPR029752">
    <property type="entry name" value="D-isomer_DH_CS1"/>
</dbReference>
<dbReference type="PROSITE" id="PS00065">
    <property type="entry name" value="D_2_HYDROXYACID_DH_1"/>
    <property type="match status" value="1"/>
</dbReference>
<dbReference type="PANTHER" id="PTHR43026">
    <property type="entry name" value="2-HYDROXYACID DEHYDROGENASE HOMOLOG 1-RELATED"/>
    <property type="match status" value="1"/>
</dbReference>
<feature type="domain" description="D-isomer specific 2-hydroxyacid dehydrogenase catalytic" evidence="5">
    <location>
        <begin position="101"/>
        <end position="411"/>
    </location>
</feature>
<evidence type="ECO:0000256" key="4">
    <source>
        <dbReference type="RuleBase" id="RU003719"/>
    </source>
</evidence>
<dbReference type="CDD" id="cd12183">
    <property type="entry name" value="LDH_like_2"/>
    <property type="match status" value="1"/>
</dbReference>
<dbReference type="OrthoDB" id="298012at2759"/>
<evidence type="ECO:0000313" key="9">
    <source>
        <dbReference type="Proteomes" id="UP000006906"/>
    </source>
</evidence>
<reference evidence="8 9" key="1">
    <citation type="journal article" date="2007" name="Science">
        <title>The Chlamydomonas genome reveals the evolution of key animal and plant functions.</title>
        <authorList>
            <person name="Merchant S.S."/>
            <person name="Prochnik S.E."/>
            <person name="Vallon O."/>
            <person name="Harris E.H."/>
            <person name="Karpowicz S.J."/>
            <person name="Witman G.B."/>
            <person name="Terry A."/>
            <person name="Salamov A."/>
            <person name="Fritz-Laylin L.K."/>
            <person name="Marechal-Drouard L."/>
            <person name="Marshall W.F."/>
            <person name="Qu L.H."/>
            <person name="Nelson D.R."/>
            <person name="Sanderfoot A.A."/>
            <person name="Spalding M.H."/>
            <person name="Kapitonov V.V."/>
            <person name="Ren Q."/>
            <person name="Ferris P."/>
            <person name="Lindquist E."/>
            <person name="Shapiro H."/>
            <person name="Lucas S.M."/>
            <person name="Grimwood J."/>
            <person name="Schmutz J."/>
            <person name="Cardol P."/>
            <person name="Cerutti H."/>
            <person name="Chanfreau G."/>
            <person name="Chen C.L."/>
            <person name="Cognat V."/>
            <person name="Croft M.T."/>
            <person name="Dent R."/>
            <person name="Dutcher S."/>
            <person name="Fernandez E."/>
            <person name="Fukuzawa H."/>
            <person name="Gonzalez-Ballester D."/>
            <person name="Gonzalez-Halphen D."/>
            <person name="Hallmann A."/>
            <person name="Hanikenne M."/>
            <person name="Hippler M."/>
            <person name="Inwood W."/>
            <person name="Jabbari K."/>
            <person name="Kalanon M."/>
            <person name="Kuras R."/>
            <person name="Lefebvre P.A."/>
            <person name="Lemaire S.D."/>
            <person name="Lobanov A.V."/>
            <person name="Lohr M."/>
            <person name="Manuell A."/>
            <person name="Meier I."/>
            <person name="Mets L."/>
            <person name="Mittag M."/>
            <person name="Mittelmeier T."/>
            <person name="Moroney J.V."/>
            <person name="Moseley J."/>
            <person name="Napoli C."/>
            <person name="Nedelcu A.M."/>
            <person name="Niyogi K."/>
            <person name="Novoselov S.V."/>
            <person name="Paulsen I.T."/>
            <person name="Pazour G."/>
            <person name="Purton S."/>
            <person name="Ral J.P."/>
            <person name="Riano-Pachon D.M."/>
            <person name="Riekhof W."/>
            <person name="Rymarquis L."/>
            <person name="Schroda M."/>
            <person name="Stern D."/>
            <person name="Umen J."/>
            <person name="Willows R."/>
            <person name="Wilson N."/>
            <person name="Zimmer S.L."/>
            <person name="Allmer J."/>
            <person name="Balk J."/>
            <person name="Bisova K."/>
            <person name="Chen C.J."/>
            <person name="Elias M."/>
            <person name="Gendler K."/>
            <person name="Hauser C."/>
            <person name="Lamb M.R."/>
            <person name="Ledford H."/>
            <person name="Long J.C."/>
            <person name="Minagawa J."/>
            <person name="Page M.D."/>
            <person name="Pan J."/>
            <person name="Pootakham W."/>
            <person name="Roje S."/>
            <person name="Rose A."/>
            <person name="Stahlberg E."/>
            <person name="Terauchi A.M."/>
            <person name="Yang P."/>
            <person name="Ball S."/>
            <person name="Bowler C."/>
            <person name="Dieckmann C.L."/>
            <person name="Gladyshev V.N."/>
            <person name="Green P."/>
            <person name="Jorgensen R."/>
            <person name="Mayfield S."/>
            <person name="Mueller-Roeber B."/>
            <person name="Rajamani S."/>
            <person name="Sayre R.T."/>
            <person name="Brokstein P."/>
            <person name="Dubchak I."/>
            <person name="Goodstein D."/>
            <person name="Hornick L."/>
            <person name="Huang Y.W."/>
            <person name="Jhaveri J."/>
            <person name="Luo Y."/>
            <person name="Martinez D."/>
            <person name="Ngau W.C."/>
            <person name="Otillar B."/>
            <person name="Poliakov A."/>
            <person name="Porter A."/>
            <person name="Szajkowski L."/>
            <person name="Werner G."/>
            <person name="Zhou K."/>
            <person name="Grigoriev I.V."/>
            <person name="Rokhsar D.S."/>
            <person name="Grossman A.R."/>
        </authorList>
    </citation>
    <scope>NUCLEOTIDE SEQUENCE [LARGE SCALE GENOMIC DNA]</scope>
    <source>
        <strain evidence="9">CC-503</strain>
        <strain evidence="8">CC-503 cw92 mt+</strain>
    </source>
</reference>
<accession>B0LUZ5</accession>
<keyword evidence="10" id="KW-0002">3D-structure</keyword>
<dbReference type="PROSITE" id="PS00670">
    <property type="entry name" value="D_2_HYDROXYACID_DH_2"/>
    <property type="match status" value="1"/>
</dbReference>
<gene>
    <name evidence="8" type="ORF">CHLRE_07g324550v5</name>
</gene>
<evidence type="ECO:0000259" key="6">
    <source>
        <dbReference type="Pfam" id="PF02826"/>
    </source>
</evidence>
<dbReference type="SUPFAM" id="SSF52283">
    <property type="entry name" value="Formate/glycerate dehydrogenase catalytic domain-like"/>
    <property type="match status" value="1"/>
</dbReference>
<dbReference type="PDBsum" id="4ZGS"/>
<dbReference type="GeneID" id="66053998"/>
<feature type="domain" description="D-isomer specific 2-hydroxyacid dehydrogenase NAD-binding" evidence="6">
    <location>
        <begin position="187"/>
        <end position="380"/>
    </location>
</feature>
<keyword evidence="9" id="KW-1185">Reference proteome</keyword>
<dbReference type="InterPro" id="IPR036291">
    <property type="entry name" value="NAD(P)-bd_dom_sf"/>
</dbReference>
<keyword evidence="2 4" id="KW-0560">Oxidoreductase</keyword>
<dbReference type="EMBL" id="CM008968">
    <property type="protein sequence ID" value="PNW80607.1"/>
    <property type="molecule type" value="Genomic_DNA"/>
</dbReference>
<dbReference type="EMBL" id="EU375849">
    <property type="protein sequence ID" value="ABY77748.1"/>
    <property type="molecule type" value="mRNA"/>
</dbReference>
<dbReference type="OMA" id="FIAMRCA"/>
<feature type="binding site" evidence="10">
    <location>
        <position position="232"/>
    </location>
    <ligand>
        <name>NAD(+)</name>
        <dbReference type="ChEBI" id="CHEBI:57540"/>
        <label>1</label>
    </ligand>
</feature>
<dbReference type="SUPFAM" id="SSF51735">
    <property type="entry name" value="NAD(P)-binding Rossmann-fold domains"/>
    <property type="match status" value="1"/>
</dbReference>
<dbReference type="Proteomes" id="UP000006906">
    <property type="component" value="Chromosome 7"/>
</dbReference>
<sequence>MMLLSSTQSHCLTASKANQRNVVAKPGIIARGRGLVQHRAYRVAALNVGPGGGSPVSTVEDTGRVELTPQEAAKVATTRCICYSTTQYVKDFLAGPMQKVFTDTYFVEPPLDKDTAQLARGYDVAVLFVNDRADASVIKELAKAGVKLIALRCAGFDRVDLHACAEHGVRVVRVPTYSPESVAEHAVALIFALNRHLTDAYIRVRMGNYSLSGLVGVEMRHKVVGVVGTGAIGQQAARILKGIGCKVFAYDIKPNPAVEAMGIPYVSLDELLAMSDIVTLHCPLLPSTRQLINKESIQKMKKGVMLINVSRGGLIDSAALFDALESGQIGALGLDVYENEGGLFFVDHTKFDPSVRMQKWDRQFRTLLSYPQVLVTPHTAFLTEEALNNICTTTIQNIADYVLDRPLGNEVKAQPAPAGKT</sequence>
<dbReference type="InterPro" id="IPR029753">
    <property type="entry name" value="D-isomer_DH_CS"/>
</dbReference>
<dbReference type="Pfam" id="PF02826">
    <property type="entry name" value="2-Hacid_dh_C"/>
    <property type="match status" value="1"/>
</dbReference>
<dbReference type="InterPro" id="IPR006139">
    <property type="entry name" value="D-isomer_2_OHA_DH_cat_dom"/>
</dbReference>
<dbReference type="PANTHER" id="PTHR43026:SF1">
    <property type="entry name" value="2-HYDROXYACID DEHYDROGENASE HOMOLOG 1-RELATED"/>
    <property type="match status" value="1"/>
</dbReference>
<dbReference type="SMR" id="B0LUZ5"/>
<evidence type="ECO:0000313" key="8">
    <source>
        <dbReference type="EMBL" id="PNW80607.1"/>
    </source>
</evidence>
<keyword evidence="3" id="KW-0520">NAD</keyword>
<name>B0LUZ5_CHLRE</name>
<protein>
    <submittedName>
        <fullName evidence="7">Putative D-lactate dehydrogenase</fullName>
    </submittedName>
</protein>
<reference evidence="7" key="2">
    <citation type="submission" date="2008-01" db="EMBL/GenBank/DDBJ databases">
        <title>mRNA coding sequence of putative D-lactate dehydrogenase in Chlamydomonas reinhardtii.</title>
        <authorList>
            <person name="Posewitz M.C."/>
        </authorList>
    </citation>
    <scope>NUCLEOTIDE SEQUENCE</scope>
</reference>
<reference evidence="8" key="4">
    <citation type="submission" date="2017-07" db="EMBL/GenBank/DDBJ databases">
        <title>WGS assembly of Chlamydomonas reinhardtii.</title>
        <authorList>
            <consortium name="Chlamydomonas Annotation Team"/>
            <consortium name="JGI Annotation Team"/>
            <person name="Merchant S.S."/>
            <person name="Prochnik S.E."/>
            <person name="Vallon O."/>
            <person name="Harris E.H."/>
            <person name="Karpowicz S.J."/>
            <person name="Witman G.B."/>
            <person name="Terry A."/>
            <person name="Salamov A."/>
            <person name="Fritz-Laylin L.K."/>
            <person name="Marechal-Drouard L."/>
            <person name="Marshall W.F."/>
            <person name="Qu L.H."/>
            <person name="Nelson D.R."/>
            <person name="Sanderfoot A.A."/>
            <person name="Spalding M.H."/>
            <person name="Kapitonov V.V."/>
            <person name="Ren Q."/>
            <person name="Ferris P."/>
            <person name="Lindquist E."/>
            <person name="Shapiro H."/>
            <person name="Lucas S.M."/>
            <person name="Grimwood J."/>
            <person name="Schmutz J."/>
            <person name="Grigoriev I.V."/>
            <person name="Rokhsar D.S."/>
        </authorList>
    </citation>
    <scope>NUCLEOTIDE SEQUENCE</scope>
    <source>
        <strain evidence="8">CC-503 cw92 mt+</strain>
    </source>
</reference>
<proteinExistence type="evidence at protein level"/>
<evidence type="ECO:0000259" key="5">
    <source>
        <dbReference type="Pfam" id="PF00389"/>
    </source>
</evidence>
<dbReference type="GO" id="GO:0016491">
    <property type="term" value="F:oxidoreductase activity"/>
    <property type="evidence" value="ECO:0000318"/>
    <property type="project" value="GO_Central"/>
</dbReference>
<dbReference type="Gramene" id="PNW80607">
    <property type="protein sequence ID" value="PNW80607"/>
    <property type="gene ID" value="CHLRE_07g324550v5"/>
</dbReference>
<dbReference type="RefSeq" id="XP_042922595.1">
    <property type="nucleotide sequence ID" value="XM_043064027.1"/>
</dbReference>
<dbReference type="InterPro" id="IPR058205">
    <property type="entry name" value="D-LDH-like"/>
</dbReference>
<keyword evidence="10" id="KW-0547">Nucleotide-binding</keyword>
<reference evidence="10" key="3">
    <citation type="journal article" date="2016" name="Plant Cell Physiol.">
        <title>Identification of the Elusive Pyruvate Reductase of Chlamydomonas reinhardtii Chloroplasts.</title>
        <authorList>
            <person name="Burgess S.J."/>
            <person name="Taha H."/>
            <person name="Yeoman J.A."/>
            <person name="Iamshanova O."/>
            <person name="Chan K.X."/>
            <person name="Boehm M."/>
            <person name="Behrends V."/>
            <person name="Bundy J.G."/>
            <person name="Bialek W."/>
            <person name="Murray J.W."/>
            <person name="Nixon P.J."/>
        </authorList>
    </citation>
    <scope>X-RAY CRYSTALLOGRAPHY (2.46 ANGSTROMS) OF 45-421 IN COMPLEX WITH NAD(+)</scope>
</reference>
<dbReference type="STRING" id="3055.B0LUZ5"/>
<dbReference type="Pfam" id="PF00389">
    <property type="entry name" value="2-Hacid_dh"/>
    <property type="match status" value="1"/>
</dbReference>
<dbReference type="GO" id="GO:0016616">
    <property type="term" value="F:oxidoreductase activity, acting on the CH-OH group of donors, NAD or NADP as acceptor"/>
    <property type="evidence" value="ECO:0007669"/>
    <property type="project" value="InterPro"/>
</dbReference>
<feature type="binding site" evidence="10">
    <location>
        <position position="251"/>
    </location>
    <ligand>
        <name>NAD(+)</name>
        <dbReference type="ChEBI" id="CHEBI:57540"/>
        <label>1</label>
    </ligand>
</feature>
<dbReference type="KEGG" id="cre:CHLRE_07g324550v5"/>
<feature type="binding site" evidence="10">
    <location>
        <position position="287"/>
    </location>
    <ligand>
        <name>NAD(+)</name>
        <dbReference type="ChEBI" id="CHEBI:57540"/>
        <label>2</label>
    </ligand>
</feature>
<feature type="binding site" evidence="10">
    <location>
        <position position="232"/>
    </location>
    <ligand>
        <name>NAD(+)</name>
        <dbReference type="ChEBI" id="CHEBI:57540"/>
        <label>2</label>
    </ligand>
</feature>
<comment type="similarity">
    <text evidence="1 4">Belongs to the D-isomer specific 2-hydroxyacid dehydrogenase family.</text>
</comment>
<dbReference type="BioCyc" id="MetaCyc:GIO2-1460-MONOMER"/>
<dbReference type="PDB" id="4ZGS">
    <property type="method" value="X-ray"/>
    <property type="resolution" value="2.46 A"/>
    <property type="chains" value="A/B/C/D/E/F/G/H=45-421"/>
</dbReference>
<evidence type="ECO:0000313" key="7">
    <source>
        <dbReference type="EMBL" id="ABY77748.1"/>
    </source>
</evidence>
<dbReference type="AlphaFoldDB" id="B0LUZ5"/>
<organism evidence="7">
    <name type="scientific">Chlamydomonas reinhardtii</name>
    <name type="common">Chlamydomonas smithii</name>
    <dbReference type="NCBI Taxonomy" id="3055"/>
    <lineage>
        <taxon>Eukaryota</taxon>
        <taxon>Viridiplantae</taxon>
        <taxon>Chlorophyta</taxon>
        <taxon>core chlorophytes</taxon>
        <taxon>Chlorophyceae</taxon>
        <taxon>CS clade</taxon>
        <taxon>Chlamydomonadales</taxon>
        <taxon>Chlamydomonadaceae</taxon>
        <taxon>Chlamydomonas</taxon>
    </lineage>
</organism>
<feature type="binding site" evidence="10">
    <location>
        <position position="231"/>
    </location>
    <ligand>
        <name>NAD(+)</name>
        <dbReference type="ChEBI" id="CHEBI:57540"/>
        <label>2</label>
    </ligand>
</feature>
<evidence type="ECO:0000256" key="2">
    <source>
        <dbReference type="ARBA" id="ARBA00023002"/>
    </source>
</evidence>
<dbReference type="GO" id="GO:0051287">
    <property type="term" value="F:NAD binding"/>
    <property type="evidence" value="ECO:0007669"/>
    <property type="project" value="InterPro"/>
</dbReference>
<dbReference type="PROSITE" id="PS00671">
    <property type="entry name" value="D_2_HYDROXYACID_DH_3"/>
    <property type="match status" value="1"/>
</dbReference>